<reference evidence="2" key="1">
    <citation type="submission" date="2020-05" db="EMBL/GenBank/DDBJ databases">
        <authorList>
            <person name="Chiriac C."/>
            <person name="Salcher M."/>
            <person name="Ghai R."/>
            <person name="Kavagutti S V."/>
        </authorList>
    </citation>
    <scope>NUCLEOTIDE SEQUENCE</scope>
</reference>
<dbReference type="Gene3D" id="3.40.50.300">
    <property type="entry name" value="P-loop containing nucleotide triphosphate hydrolases"/>
    <property type="match status" value="1"/>
</dbReference>
<name>A0A6J6XHF2_9ZZZZ</name>
<dbReference type="InterPro" id="IPR025723">
    <property type="entry name" value="ArsA/GET3_ATPase-like"/>
</dbReference>
<sequence>MHSHDYIAVERLYQAHSSGAYDLIIVDTPPSRNALTILDAPKRMQDFFSSRLLKLLTANSQWQLLTLAAKPFYEIADRLLGKGLLRDVAEFFTLFRTMETGFVERAKKVEALLNDSKTSFAIVTTLEDAPLSEAEFLSIALKERKFTTHLAIANRIIPKELQGEVLIEQADVLNNARQNTEFISELTEVLLSKDKSSDTSSEIDEANLLKQLTQTLETIQNSAQETTKISEMQSALLGRVAGFADNFTVAPMLESDIADINGLITLGEKLNIV</sequence>
<dbReference type="PANTHER" id="PTHR10803:SF26">
    <property type="entry name" value="ANION TRANSPORTER ATPASE-RELATED"/>
    <property type="match status" value="1"/>
</dbReference>
<protein>
    <submittedName>
        <fullName evidence="2">Unannotated protein</fullName>
    </submittedName>
</protein>
<dbReference type="SUPFAM" id="SSF52540">
    <property type="entry name" value="P-loop containing nucleoside triphosphate hydrolases"/>
    <property type="match status" value="1"/>
</dbReference>
<dbReference type="GO" id="GO:0016887">
    <property type="term" value="F:ATP hydrolysis activity"/>
    <property type="evidence" value="ECO:0007669"/>
    <property type="project" value="InterPro"/>
</dbReference>
<dbReference type="AlphaFoldDB" id="A0A6J6XHF2"/>
<accession>A0A6J6XHF2</accession>
<dbReference type="InterPro" id="IPR016300">
    <property type="entry name" value="ATPase_ArsA/GET3"/>
</dbReference>
<dbReference type="Pfam" id="PF02374">
    <property type="entry name" value="ArsA_ATPase"/>
    <property type="match status" value="1"/>
</dbReference>
<feature type="domain" description="ArsA/GET3 Anion-transporting ATPase-like" evidence="1">
    <location>
        <begin position="6"/>
        <end position="164"/>
    </location>
</feature>
<gene>
    <name evidence="2" type="ORF">UFOPK3026_00164</name>
</gene>
<organism evidence="2">
    <name type="scientific">freshwater metagenome</name>
    <dbReference type="NCBI Taxonomy" id="449393"/>
    <lineage>
        <taxon>unclassified sequences</taxon>
        <taxon>metagenomes</taxon>
        <taxon>ecological metagenomes</taxon>
    </lineage>
</organism>
<proteinExistence type="predicted"/>
<dbReference type="GO" id="GO:0005524">
    <property type="term" value="F:ATP binding"/>
    <property type="evidence" value="ECO:0007669"/>
    <property type="project" value="InterPro"/>
</dbReference>
<dbReference type="InterPro" id="IPR027417">
    <property type="entry name" value="P-loop_NTPase"/>
</dbReference>
<dbReference type="EMBL" id="CAFAAP010000013">
    <property type="protein sequence ID" value="CAB4794626.1"/>
    <property type="molecule type" value="Genomic_DNA"/>
</dbReference>
<evidence type="ECO:0000313" key="2">
    <source>
        <dbReference type="EMBL" id="CAB4794626.1"/>
    </source>
</evidence>
<dbReference type="PANTHER" id="PTHR10803">
    <property type="entry name" value="ARSENICAL PUMP-DRIVING ATPASE ARSENITE-TRANSLOCATING ATPASE"/>
    <property type="match status" value="1"/>
</dbReference>
<evidence type="ECO:0000259" key="1">
    <source>
        <dbReference type="Pfam" id="PF02374"/>
    </source>
</evidence>